<dbReference type="Pfam" id="PF00795">
    <property type="entry name" value="CN_hydrolase"/>
    <property type="match status" value="1"/>
</dbReference>
<dbReference type="InterPro" id="IPR003010">
    <property type="entry name" value="C-N_Hydrolase"/>
</dbReference>
<evidence type="ECO:0000256" key="4">
    <source>
        <dbReference type="ARBA" id="ARBA00022679"/>
    </source>
</evidence>
<keyword evidence="4 9" id="KW-0808">Transferase</keyword>
<comment type="similarity">
    <text evidence="2 9">Belongs to the CN hydrolase family. Apolipoprotein N-acyltransferase subfamily.</text>
</comment>
<dbReference type="HAMAP" id="MF_01148">
    <property type="entry name" value="Lnt"/>
    <property type="match status" value="1"/>
</dbReference>
<evidence type="ECO:0000256" key="7">
    <source>
        <dbReference type="ARBA" id="ARBA00023136"/>
    </source>
</evidence>
<comment type="subcellular location">
    <subcellularLocation>
        <location evidence="1 9">Cell membrane</location>
        <topology evidence="1 9">Multi-pass membrane protein</topology>
    </subcellularLocation>
</comment>
<evidence type="ECO:0000256" key="5">
    <source>
        <dbReference type="ARBA" id="ARBA00022692"/>
    </source>
</evidence>
<feature type="transmembrane region" description="Helical" evidence="9">
    <location>
        <begin position="516"/>
        <end position="536"/>
    </location>
</feature>
<dbReference type="SUPFAM" id="SSF56317">
    <property type="entry name" value="Carbon-nitrogen hydrolase"/>
    <property type="match status" value="1"/>
</dbReference>
<comment type="caution">
    <text evidence="11">The sequence shown here is derived from an EMBL/GenBank/DDBJ whole genome shotgun (WGS) entry which is preliminary data.</text>
</comment>
<feature type="transmembrane region" description="Helical" evidence="9">
    <location>
        <begin position="70"/>
        <end position="93"/>
    </location>
</feature>
<feature type="transmembrane region" description="Helical" evidence="9">
    <location>
        <begin position="105"/>
        <end position="129"/>
    </location>
</feature>
<dbReference type="PANTHER" id="PTHR38686:SF1">
    <property type="entry name" value="APOLIPOPROTEIN N-ACYLTRANSFERASE"/>
    <property type="match status" value="1"/>
</dbReference>
<keyword evidence="7 9" id="KW-0472">Membrane</keyword>
<protein>
    <recommendedName>
        <fullName evidence="9">Apolipoprotein N-acyltransferase</fullName>
        <shortName evidence="9">ALP N-acyltransferase</shortName>
        <ecNumber evidence="9">2.3.1.269</ecNumber>
    </recommendedName>
</protein>
<dbReference type="Gene3D" id="3.60.110.10">
    <property type="entry name" value="Carbon-nitrogen hydrolase"/>
    <property type="match status" value="1"/>
</dbReference>
<dbReference type="PROSITE" id="PS50263">
    <property type="entry name" value="CN_HYDROLASE"/>
    <property type="match status" value="1"/>
</dbReference>
<comment type="catalytic activity">
    <reaction evidence="9">
        <text>N-terminal S-1,2-diacyl-sn-glyceryl-L-cysteinyl-[lipoprotein] + a glycerophospholipid = N-acyl-S-1,2-diacyl-sn-glyceryl-L-cysteinyl-[lipoprotein] + a 2-acyl-sn-glycero-3-phospholipid + H(+)</text>
        <dbReference type="Rhea" id="RHEA:48228"/>
        <dbReference type="Rhea" id="RHEA-COMP:14681"/>
        <dbReference type="Rhea" id="RHEA-COMP:14684"/>
        <dbReference type="ChEBI" id="CHEBI:15378"/>
        <dbReference type="ChEBI" id="CHEBI:136912"/>
        <dbReference type="ChEBI" id="CHEBI:140656"/>
        <dbReference type="ChEBI" id="CHEBI:140657"/>
        <dbReference type="ChEBI" id="CHEBI:140660"/>
        <dbReference type="EC" id="2.3.1.269"/>
    </reaction>
</comment>
<dbReference type="RefSeq" id="WP_123888340.1">
    <property type="nucleotide sequence ID" value="NZ_RKKU01000003.1"/>
</dbReference>
<dbReference type="EC" id="2.3.1.269" evidence="9"/>
<feature type="transmembrane region" description="Helical" evidence="9">
    <location>
        <begin position="180"/>
        <end position="200"/>
    </location>
</feature>
<dbReference type="EMBL" id="RKKU01000003">
    <property type="protein sequence ID" value="ROZ87433.1"/>
    <property type="molecule type" value="Genomic_DNA"/>
</dbReference>
<reference evidence="11 12" key="1">
    <citation type="submission" date="2018-11" db="EMBL/GenBank/DDBJ databases">
        <authorList>
            <person name="Jang G.I."/>
            <person name="Hwang C.Y."/>
        </authorList>
    </citation>
    <scope>NUCLEOTIDE SEQUENCE [LARGE SCALE GENOMIC DNA]</scope>
    <source>
        <strain evidence="11 12">SSM26</strain>
    </source>
</reference>
<keyword evidence="3 9" id="KW-1003">Cell membrane</keyword>
<keyword evidence="6 9" id="KW-1133">Transmembrane helix</keyword>
<evidence type="ECO:0000256" key="1">
    <source>
        <dbReference type="ARBA" id="ARBA00004651"/>
    </source>
</evidence>
<keyword evidence="5 9" id="KW-0812">Transmembrane</keyword>
<organism evidence="11 12">
    <name type="scientific">Pseudomonas neustonica</name>
    <dbReference type="NCBI Taxonomy" id="2487346"/>
    <lineage>
        <taxon>Bacteria</taxon>
        <taxon>Pseudomonadati</taxon>
        <taxon>Pseudomonadota</taxon>
        <taxon>Gammaproteobacteria</taxon>
        <taxon>Pseudomonadales</taxon>
        <taxon>Pseudomonadaceae</taxon>
        <taxon>Pseudomonas</taxon>
    </lineage>
</organism>
<dbReference type="PANTHER" id="PTHR38686">
    <property type="entry name" value="APOLIPOPROTEIN N-ACYLTRANSFERASE"/>
    <property type="match status" value="1"/>
</dbReference>
<comment type="function">
    <text evidence="9">Catalyzes the phospholipid dependent N-acylation of the N-terminal cysteine of apolipoprotein, the last step in lipoprotein maturation.</text>
</comment>
<gene>
    <name evidence="9 11" type="primary">lnt</name>
    <name evidence="11" type="ORF">EF096_04040</name>
</gene>
<evidence type="ECO:0000256" key="3">
    <source>
        <dbReference type="ARBA" id="ARBA00022475"/>
    </source>
</evidence>
<feature type="transmembrane region" description="Helical" evidence="9">
    <location>
        <begin position="31"/>
        <end position="58"/>
    </location>
</feature>
<dbReference type="Pfam" id="PF20154">
    <property type="entry name" value="LNT_N"/>
    <property type="match status" value="1"/>
</dbReference>
<dbReference type="InterPro" id="IPR004563">
    <property type="entry name" value="Apolipo_AcylTrfase"/>
</dbReference>
<keyword evidence="12" id="KW-1185">Reference proteome</keyword>
<evidence type="ECO:0000313" key="11">
    <source>
        <dbReference type="EMBL" id="ROZ87433.1"/>
    </source>
</evidence>
<feature type="transmembrane region" description="Helical" evidence="9">
    <location>
        <begin position="141"/>
        <end position="160"/>
    </location>
</feature>
<evidence type="ECO:0000256" key="6">
    <source>
        <dbReference type="ARBA" id="ARBA00022989"/>
    </source>
</evidence>
<evidence type="ECO:0000313" key="12">
    <source>
        <dbReference type="Proteomes" id="UP000275199"/>
    </source>
</evidence>
<dbReference type="InterPro" id="IPR036526">
    <property type="entry name" value="C-N_Hydrolase_sf"/>
</dbReference>
<proteinExistence type="inferred from homology"/>
<dbReference type="NCBIfam" id="TIGR00546">
    <property type="entry name" value="lnt"/>
    <property type="match status" value="1"/>
</dbReference>
<dbReference type="InterPro" id="IPR045378">
    <property type="entry name" value="LNT_N"/>
</dbReference>
<evidence type="ECO:0000259" key="10">
    <source>
        <dbReference type="PROSITE" id="PS50263"/>
    </source>
</evidence>
<name>A0ABX9XL19_9PSED</name>
<dbReference type="Proteomes" id="UP000275199">
    <property type="component" value="Unassembled WGS sequence"/>
</dbReference>
<feature type="domain" description="CN hydrolase" evidence="10">
    <location>
        <begin position="245"/>
        <end position="501"/>
    </location>
</feature>
<evidence type="ECO:0000256" key="2">
    <source>
        <dbReference type="ARBA" id="ARBA00010065"/>
    </source>
</evidence>
<evidence type="ECO:0000256" key="9">
    <source>
        <dbReference type="HAMAP-Rule" id="MF_01148"/>
    </source>
</evidence>
<keyword evidence="8 9" id="KW-0012">Acyltransferase</keyword>
<feature type="transmembrane region" description="Helical" evidence="9">
    <location>
        <begin position="212"/>
        <end position="235"/>
    </location>
</feature>
<sequence length="542" mass="60320">MSSSDAPSTTFLDDAPAVGQPTLTMPWSTRFLLAAISGVMMFAPWVNPALFWTGWLAGLPLLFAVRGTRLPAAFLLGWVAGALCFAGASHWMIDFMIHLKGLSWLASACLAMLFWLYTGLAVGFACLLYRWVAERLPRLDLLTFPLVVTAVMAVFPQLFVTDFAEGQVRFLVALQGVDLFGAKGLNIIMLIFSTLVFHFLQAAHRGDRAAGCAMLTAAGVLLLWFGYGVYALNYWDTQARHWETTRIGLVQPNDPPRRRIPEPRAGFTREAPEEMLASRRLARAGAQWIAWPEARYKGYYDLFTVRDGYAKEVRRWGVPLFFHDVETRWLKSQRVSYNTVAWLASDGVLAGQYRKVKRMPFGEYLPAFFELPGVVQVTKLFMGDYLRPLGAGTEHMQFNAGTMRVIPKVCYETAFPEFVADSIGADAAGKLLLFLSQDNWFGETSQPFQHRDMSIVRGVENRVPMVHLINNGPSVATSPSGRIIASTQAFSRAELLVDIPFSAQSGGSFYSRHAVLVQRCLYAALALLLLGALMAGRRSRRS</sequence>
<comment type="pathway">
    <text evidence="9">Protein modification; lipoprotein biosynthesis (N-acyl transfer).</text>
</comment>
<evidence type="ECO:0000256" key="8">
    <source>
        <dbReference type="ARBA" id="ARBA00023315"/>
    </source>
</evidence>
<accession>A0ABX9XL19</accession>